<keyword evidence="5" id="KW-0735">Signal-anchor</keyword>
<keyword evidence="7 9" id="KW-0472">Membrane</keyword>
<dbReference type="FunCoup" id="A0A4S2N110">
    <property type="interactions" value="426"/>
</dbReference>
<dbReference type="STRING" id="341454.A0A4S2N110"/>
<evidence type="ECO:0000256" key="3">
    <source>
        <dbReference type="ARBA" id="ARBA00022692"/>
    </source>
</evidence>
<dbReference type="InParanoid" id="A0A4S2N110"/>
<dbReference type="Pfam" id="PF04573">
    <property type="entry name" value="SPC22"/>
    <property type="match status" value="1"/>
</dbReference>
<evidence type="ECO:0000256" key="4">
    <source>
        <dbReference type="ARBA" id="ARBA00022824"/>
    </source>
</evidence>
<evidence type="ECO:0000256" key="6">
    <source>
        <dbReference type="ARBA" id="ARBA00022989"/>
    </source>
</evidence>
<dbReference type="GO" id="GO:0006465">
    <property type="term" value="P:signal peptide processing"/>
    <property type="evidence" value="ECO:0007669"/>
    <property type="project" value="UniProtKB-UniRule"/>
</dbReference>
<name>A0A4S2N110_9PEZI</name>
<evidence type="ECO:0000256" key="8">
    <source>
        <dbReference type="ARBA" id="ARBA00045670"/>
    </source>
</evidence>
<keyword evidence="4 9" id="KW-0256">Endoplasmic reticulum</keyword>
<dbReference type="GO" id="GO:0005787">
    <property type="term" value="C:signal peptidase complex"/>
    <property type="evidence" value="ECO:0007669"/>
    <property type="project" value="UniProtKB-UniRule"/>
</dbReference>
<evidence type="ECO:0000256" key="1">
    <source>
        <dbReference type="ARBA" id="ARBA00004648"/>
    </source>
</evidence>
<comment type="function">
    <text evidence="8">Essential component of the signal peptidase complex (SPC) which catalyzes the cleavage of N-terminal signal sequences from nascent proteins as they are translocated into the lumen of the endoplasmic reticulum. Essential for the SPC catalytic activity, possibly by stabilizing and positioning the active center of the complex close to the lumenal surface. Essential for viability.</text>
</comment>
<evidence type="ECO:0000256" key="5">
    <source>
        <dbReference type="ARBA" id="ARBA00022968"/>
    </source>
</evidence>
<proteinExistence type="inferred from homology"/>
<gene>
    <name evidence="11" type="ORF">EX30DRAFT_316505</name>
</gene>
<dbReference type="GO" id="GO:0045047">
    <property type="term" value="P:protein targeting to ER"/>
    <property type="evidence" value="ECO:0007669"/>
    <property type="project" value="TreeGrafter"/>
</dbReference>
<dbReference type="PANTHER" id="PTHR12804">
    <property type="entry name" value="MICROSOMAL SIGNAL PEPTIDASE 23 KD SUBUNIT SPC22/23"/>
    <property type="match status" value="1"/>
</dbReference>
<accession>A0A4S2N110</accession>
<comment type="subcellular location">
    <subcellularLocation>
        <location evidence="1">Endoplasmic reticulum membrane</location>
        <topology evidence="1">Single-pass type II membrane protein</topology>
    </subcellularLocation>
</comment>
<keyword evidence="3 10" id="KW-0812">Transmembrane</keyword>
<evidence type="ECO:0000256" key="2">
    <source>
        <dbReference type="ARBA" id="ARBA00009289"/>
    </source>
</evidence>
<sequence>MHSTAVRIQNAFGFFTTIAFFVAALTALSTILYPANPSASINLRNIKVRTGRPHYTSTKSQEYLLLNFDLDADLSSLFNWNTKQVFAYLTVIYGSSGTANKHTENEMVLWDAILPSANAAKLHLVNEQAKYKVNDISGKFLESNATLRFEWNVQPHVGALCWGSIEADSEGNVLSQAEKGKRGKWSFQIPPAWGKKPATKKAAA</sequence>
<reference evidence="11 12" key="1">
    <citation type="submission" date="2019-04" db="EMBL/GenBank/DDBJ databases">
        <title>Comparative genomics and transcriptomics to analyze fruiting body development in filamentous ascomycetes.</title>
        <authorList>
            <consortium name="DOE Joint Genome Institute"/>
            <person name="Lutkenhaus R."/>
            <person name="Traeger S."/>
            <person name="Breuer J."/>
            <person name="Kuo A."/>
            <person name="Lipzen A."/>
            <person name="Pangilinan J."/>
            <person name="Dilworth D."/>
            <person name="Sandor L."/>
            <person name="Poggeler S."/>
            <person name="Barry K."/>
            <person name="Grigoriev I.V."/>
            <person name="Nowrousian M."/>
        </authorList>
    </citation>
    <scope>NUCLEOTIDE SEQUENCE [LARGE SCALE GENOMIC DNA]</scope>
    <source>
        <strain evidence="11 12">CBS 389.68</strain>
    </source>
</reference>
<comment type="similarity">
    <text evidence="2 9">Belongs to the SPCS3 family.</text>
</comment>
<dbReference type="PIRSF" id="PIRSF016089">
    <property type="entry name" value="SPC22"/>
    <property type="match status" value="1"/>
</dbReference>
<organism evidence="11 12">
    <name type="scientific">Ascodesmis nigricans</name>
    <dbReference type="NCBI Taxonomy" id="341454"/>
    <lineage>
        <taxon>Eukaryota</taxon>
        <taxon>Fungi</taxon>
        <taxon>Dikarya</taxon>
        <taxon>Ascomycota</taxon>
        <taxon>Pezizomycotina</taxon>
        <taxon>Pezizomycetes</taxon>
        <taxon>Pezizales</taxon>
        <taxon>Ascodesmidaceae</taxon>
        <taxon>Ascodesmis</taxon>
    </lineage>
</organism>
<evidence type="ECO:0000256" key="10">
    <source>
        <dbReference type="SAM" id="Phobius"/>
    </source>
</evidence>
<dbReference type="OrthoDB" id="10261524at2759"/>
<dbReference type="AlphaFoldDB" id="A0A4S2N110"/>
<dbReference type="EMBL" id="ML220114">
    <property type="protein sequence ID" value="TGZ82740.1"/>
    <property type="molecule type" value="Genomic_DNA"/>
</dbReference>
<evidence type="ECO:0000313" key="12">
    <source>
        <dbReference type="Proteomes" id="UP000298138"/>
    </source>
</evidence>
<feature type="transmembrane region" description="Helical" evidence="10">
    <location>
        <begin position="12"/>
        <end position="35"/>
    </location>
</feature>
<protein>
    <recommendedName>
        <fullName evidence="9">Signal peptidase subunit 3</fullName>
    </recommendedName>
</protein>
<evidence type="ECO:0000256" key="9">
    <source>
        <dbReference type="PIRNR" id="PIRNR016089"/>
    </source>
</evidence>
<dbReference type="Proteomes" id="UP000298138">
    <property type="component" value="Unassembled WGS sequence"/>
</dbReference>
<evidence type="ECO:0000313" key="11">
    <source>
        <dbReference type="EMBL" id="TGZ82740.1"/>
    </source>
</evidence>
<evidence type="ECO:0000256" key="7">
    <source>
        <dbReference type="ARBA" id="ARBA00023136"/>
    </source>
</evidence>
<dbReference type="PANTHER" id="PTHR12804:SF0">
    <property type="entry name" value="SIGNAL PEPTIDASE COMPLEX SUBUNIT 3"/>
    <property type="match status" value="1"/>
</dbReference>
<dbReference type="InterPro" id="IPR007653">
    <property type="entry name" value="SPC3"/>
</dbReference>
<keyword evidence="6 10" id="KW-1133">Transmembrane helix</keyword>
<keyword evidence="12" id="KW-1185">Reference proteome</keyword>